<evidence type="ECO:0000313" key="3">
    <source>
        <dbReference type="Proteomes" id="UP001183610"/>
    </source>
</evidence>
<evidence type="ECO:0000256" key="1">
    <source>
        <dbReference type="SAM" id="MobiDB-lite"/>
    </source>
</evidence>
<feature type="compositionally biased region" description="Basic and acidic residues" evidence="1">
    <location>
        <begin position="66"/>
        <end position="75"/>
    </location>
</feature>
<name>A0ABU2R671_9ACTN</name>
<sequence>MTDQLHSPVPAEPKAEPATTEPATTMPALAEPVSAEPALAEPALAEPVSAGPALAEPSAELSAVSAEREDERTTEAVEPQVVPVEPPATPRIPLRERRGPRAAVRWGLAVVLCAGLAGGSAAYVTSLHRADVPGLSTKSDGRWDYSELSLPALRTDEPKPGDRANTAGTHFADPRDLLLPAPAGAKPDKALPGGVVPVDRFLTEYGKDDRATLRDALDVTGLRQVTARGWTMPDGTHARVYLLRFPGAGYAASFLGEDLGARAQAPAIEPRGSSLSTRDPGWEPFPAAYEAGSGMAYAEEAPFGARQIRHGYLRMGDTVALVITDHPGRTPAVPFRQMMILQGQLLA</sequence>
<comment type="caution">
    <text evidence="2">The sequence shown here is derived from an EMBL/GenBank/DDBJ whole genome shotgun (WGS) entry which is preliminary data.</text>
</comment>
<accession>A0ABU2R671</accession>
<evidence type="ECO:0000313" key="2">
    <source>
        <dbReference type="EMBL" id="MDT0411781.1"/>
    </source>
</evidence>
<organism evidence="2 3">
    <name type="scientific">Streptomyces evansiae</name>
    <dbReference type="NCBI Taxonomy" id="3075535"/>
    <lineage>
        <taxon>Bacteria</taxon>
        <taxon>Bacillati</taxon>
        <taxon>Actinomycetota</taxon>
        <taxon>Actinomycetes</taxon>
        <taxon>Kitasatosporales</taxon>
        <taxon>Streptomycetaceae</taxon>
        <taxon>Streptomyces</taxon>
    </lineage>
</organism>
<dbReference type="EMBL" id="JAVRET010000059">
    <property type="protein sequence ID" value="MDT0411781.1"/>
    <property type="molecule type" value="Genomic_DNA"/>
</dbReference>
<feature type="region of interest" description="Disordered" evidence="1">
    <location>
        <begin position="152"/>
        <end position="177"/>
    </location>
</feature>
<reference evidence="3" key="1">
    <citation type="submission" date="2023-07" db="EMBL/GenBank/DDBJ databases">
        <title>30 novel species of actinomycetes from the DSMZ collection.</title>
        <authorList>
            <person name="Nouioui I."/>
        </authorList>
    </citation>
    <scope>NUCLEOTIDE SEQUENCE [LARGE SCALE GENOMIC DNA]</scope>
    <source>
        <strain evidence="3">DSM 41979</strain>
    </source>
</reference>
<gene>
    <name evidence="2" type="ORF">RM698_22390</name>
</gene>
<dbReference type="RefSeq" id="WP_010270528.1">
    <property type="nucleotide sequence ID" value="NZ_JAVRET010000059.1"/>
</dbReference>
<protein>
    <submittedName>
        <fullName evidence="2">Uncharacterized protein</fullName>
    </submittedName>
</protein>
<feature type="compositionally biased region" description="Low complexity" evidence="1">
    <location>
        <begin position="16"/>
        <end position="50"/>
    </location>
</feature>
<feature type="region of interest" description="Disordered" evidence="1">
    <location>
        <begin position="1"/>
        <end position="94"/>
    </location>
</feature>
<dbReference type="Proteomes" id="UP001183610">
    <property type="component" value="Unassembled WGS sequence"/>
</dbReference>
<keyword evidence="3" id="KW-1185">Reference proteome</keyword>
<proteinExistence type="predicted"/>